<name>A0ABV4D4W0_9LACT</name>
<dbReference type="Pfam" id="PF01043">
    <property type="entry name" value="SecA_PP_bind"/>
    <property type="match status" value="1"/>
</dbReference>
<dbReference type="PANTHER" id="PTHR30612">
    <property type="entry name" value="SECA INNER MEMBRANE COMPONENT OF SEC PROTEIN SECRETION SYSTEM"/>
    <property type="match status" value="1"/>
</dbReference>
<feature type="binding site" evidence="12">
    <location>
        <begin position="102"/>
        <end position="106"/>
    </location>
    <ligand>
        <name>ATP</name>
        <dbReference type="ChEBI" id="CHEBI:30616"/>
    </ligand>
</feature>
<dbReference type="PROSITE" id="PS51196">
    <property type="entry name" value="SECA_MOTOR_DEAD"/>
    <property type="match status" value="1"/>
</dbReference>
<dbReference type="Pfam" id="PF07517">
    <property type="entry name" value="SecA_DEAD"/>
    <property type="match status" value="1"/>
</dbReference>
<evidence type="ECO:0000256" key="4">
    <source>
        <dbReference type="ARBA" id="ARBA00022475"/>
    </source>
</evidence>
<dbReference type="NCBIfam" id="NF006630">
    <property type="entry name" value="PRK09200.1"/>
    <property type="match status" value="1"/>
</dbReference>
<dbReference type="PRINTS" id="PR00906">
    <property type="entry name" value="SECA"/>
</dbReference>
<feature type="domain" description="SecA family profile" evidence="15">
    <location>
        <begin position="1"/>
        <end position="573"/>
    </location>
</feature>
<evidence type="ECO:0000313" key="16">
    <source>
        <dbReference type="EMBL" id="MEY8443783.1"/>
    </source>
</evidence>
<evidence type="ECO:0000256" key="8">
    <source>
        <dbReference type="ARBA" id="ARBA00022927"/>
    </source>
</evidence>
<evidence type="ECO:0000256" key="3">
    <source>
        <dbReference type="ARBA" id="ARBA00022448"/>
    </source>
</evidence>
<dbReference type="InterPro" id="IPR000185">
    <property type="entry name" value="SecA"/>
</dbReference>
<dbReference type="Gene3D" id="3.40.50.300">
    <property type="entry name" value="P-loop containing nucleotide triphosphate hydrolases"/>
    <property type="match status" value="2"/>
</dbReference>
<evidence type="ECO:0000256" key="1">
    <source>
        <dbReference type="ARBA" id="ARBA00004170"/>
    </source>
</evidence>
<evidence type="ECO:0000256" key="10">
    <source>
        <dbReference type="ARBA" id="ARBA00023010"/>
    </source>
</evidence>
<dbReference type="InterPro" id="IPR027417">
    <property type="entry name" value="P-loop_NTPase"/>
</dbReference>
<dbReference type="Proteomes" id="UP001565283">
    <property type="component" value="Unassembled WGS sequence"/>
</dbReference>
<dbReference type="RefSeq" id="WP_369948353.1">
    <property type="nucleotide sequence ID" value="NZ_JBCLSH010000017.1"/>
</dbReference>
<dbReference type="SUPFAM" id="SSF81886">
    <property type="entry name" value="Helical scaffold and wing domains of SecA"/>
    <property type="match status" value="1"/>
</dbReference>
<dbReference type="EMBL" id="JBCLSH010000017">
    <property type="protein sequence ID" value="MEY8443783.1"/>
    <property type="molecule type" value="Genomic_DNA"/>
</dbReference>
<gene>
    <name evidence="16" type="primary">secA2</name>
    <name evidence="12" type="synonym">secA</name>
    <name evidence="16" type="ORF">AALA52_05955</name>
</gene>
<evidence type="ECO:0000256" key="9">
    <source>
        <dbReference type="ARBA" id="ARBA00022967"/>
    </source>
</evidence>
<comment type="catalytic activity">
    <reaction evidence="12">
        <text>ATP + H2O + cellular proteinSide 1 = ADP + phosphate + cellular proteinSide 2.</text>
        <dbReference type="EC" id="7.4.2.8"/>
    </reaction>
</comment>
<dbReference type="InterPro" id="IPR014001">
    <property type="entry name" value="Helicase_ATP-bd"/>
</dbReference>
<evidence type="ECO:0000256" key="7">
    <source>
        <dbReference type="ARBA" id="ARBA00022840"/>
    </source>
</evidence>
<feature type="domain" description="Helicase C-terminal" evidence="14">
    <location>
        <begin position="406"/>
        <end position="582"/>
    </location>
</feature>
<evidence type="ECO:0000256" key="5">
    <source>
        <dbReference type="ARBA" id="ARBA00022490"/>
    </source>
</evidence>
<dbReference type="InterPro" id="IPR011116">
    <property type="entry name" value="SecA_Wing/Scaffold"/>
</dbReference>
<dbReference type="CDD" id="cd18803">
    <property type="entry name" value="SF2_C_secA"/>
    <property type="match status" value="1"/>
</dbReference>
<evidence type="ECO:0000259" key="15">
    <source>
        <dbReference type="PROSITE" id="PS51196"/>
    </source>
</evidence>
<feature type="binding site" evidence="12">
    <location>
        <position position="495"/>
    </location>
    <ligand>
        <name>ATP</name>
        <dbReference type="ChEBI" id="CHEBI:30616"/>
    </ligand>
</feature>
<dbReference type="Pfam" id="PF21090">
    <property type="entry name" value="P-loop_SecA"/>
    <property type="match status" value="1"/>
</dbReference>
<dbReference type="Gene3D" id="1.10.3060.10">
    <property type="entry name" value="Helical scaffold and wing domains of SecA"/>
    <property type="match status" value="1"/>
</dbReference>
<keyword evidence="6 12" id="KW-0547">Nucleotide-binding</keyword>
<dbReference type="InterPro" id="IPR014018">
    <property type="entry name" value="SecA_motor_DEAD"/>
</dbReference>
<comment type="subcellular location">
    <subcellularLocation>
        <location evidence="12">Cell membrane</location>
        <topology evidence="12">Peripheral membrane protein</topology>
        <orientation evidence="12">Cytoplasmic side</orientation>
    </subcellularLocation>
    <subcellularLocation>
        <location evidence="12">Cytoplasm</location>
    </subcellularLocation>
    <subcellularLocation>
        <location evidence="1">Membrane</location>
        <topology evidence="1">Peripheral membrane protein</topology>
    </subcellularLocation>
    <text evidence="12">Distribution is 50-50.</text>
</comment>
<dbReference type="InterPro" id="IPR011115">
    <property type="entry name" value="SecA_DEAD"/>
</dbReference>
<evidence type="ECO:0000259" key="13">
    <source>
        <dbReference type="PROSITE" id="PS51192"/>
    </source>
</evidence>
<dbReference type="SUPFAM" id="SSF52540">
    <property type="entry name" value="P-loop containing nucleoside triphosphate hydrolases"/>
    <property type="match status" value="2"/>
</dbReference>
<dbReference type="InterPro" id="IPR022490">
    <property type="entry name" value="SecA2"/>
</dbReference>
<comment type="similarity">
    <text evidence="2 12">Belongs to the SecA family.</text>
</comment>
<evidence type="ECO:0000256" key="12">
    <source>
        <dbReference type="HAMAP-Rule" id="MF_01382"/>
    </source>
</evidence>
<evidence type="ECO:0000259" key="14">
    <source>
        <dbReference type="PROSITE" id="PS51194"/>
    </source>
</evidence>
<sequence length="795" mass="90353">MSPKERRGVMNALKLRRLRRILKKINARADEMSALTDAELSAKTVGFKERLQAGQTLDQILVEAFAAMREADKRILGKFPYDVQVLGGLALHFGYIIEMKTGEGKTLTATLPLYLNALEEKGAILVTTNDYLAKRDATEMSPVFSFMGLKVGVGVYEEDEEVDANRKREIYASDITYTTSTALGFDYLADNLAGDKKGKFLRPFHYVIVDEADAVLLDSAQTPLIISGVPRVQSNLYDVCNQFVRTLHEDEEYHFNREDKAVYLTVKGGHYAENYFNVPNLYDSSYFELNRHINLALRAHHLYKKDVDYVVVDNEVKLLDNRTGRILEGTRLQSGIHQAIETKEGVKKTKDSRSVASVTYQSLFNMFPKLSGMTGTGKIAEDELISTYRVSVIVIPTHKPVIRQDFPDQIYVTLPEKLAATLTYVKKLHAKGQPILLISGTVDIAEIYSRMLLQEGIVHSVLTAKNVAKEALIIKEAGQKGTVTIATSLAGRGTDIKLGEGVAELGGLAVIGTERMPNSRIDWQLRGRAGRQGDPGLSQFFVSLEDELVQQYGGKRATRYFEKNNHRQRSNYGQPLHQRRYQRALKQAQAKSDDRSVLARQSTIKFDESLRVQRQKIYALRDELIYDEKNLSQKVDHIVDEVISQYLASNSDLTEHSLRRYILDNFSYQFQESSLPVSVDNQRAVKRYLKSLYHSEMSRKAERLQTEEKKAEFLRLSILHAIDNCWLEQVDNLQQLKNFVSLRQAAQRNTMTEYYQESLRSYDRMCQAVKETVLRNVMLSTIESDGNTGYSIYFV</sequence>
<dbReference type="PROSITE" id="PS51192">
    <property type="entry name" value="HELICASE_ATP_BIND_1"/>
    <property type="match status" value="1"/>
</dbReference>
<evidence type="ECO:0000256" key="6">
    <source>
        <dbReference type="ARBA" id="ARBA00022741"/>
    </source>
</evidence>
<keyword evidence="8 12" id="KW-0653">Protein transport</keyword>
<protein>
    <recommendedName>
        <fullName evidence="12">Protein translocase subunit SecA</fullName>
        <ecNumber evidence="12">7.4.2.8</ecNumber>
    </recommendedName>
</protein>
<evidence type="ECO:0000313" key="17">
    <source>
        <dbReference type="Proteomes" id="UP001565283"/>
    </source>
</evidence>
<dbReference type="InterPro" id="IPR011130">
    <property type="entry name" value="SecA_preprotein_X-link_dom"/>
</dbReference>
<dbReference type="PROSITE" id="PS51194">
    <property type="entry name" value="HELICASE_CTER"/>
    <property type="match status" value="1"/>
</dbReference>
<dbReference type="InterPro" id="IPR036266">
    <property type="entry name" value="SecA_Wing/Scaffold_sf"/>
</dbReference>
<comment type="caution">
    <text evidence="16">The sequence shown here is derived from an EMBL/GenBank/DDBJ whole genome shotgun (WGS) entry which is preliminary data.</text>
</comment>
<dbReference type="InterPro" id="IPR036670">
    <property type="entry name" value="SecA_X-link_sf"/>
</dbReference>
<dbReference type="InterPro" id="IPR001650">
    <property type="entry name" value="Helicase_C-like"/>
</dbReference>
<evidence type="ECO:0000256" key="2">
    <source>
        <dbReference type="ARBA" id="ARBA00007650"/>
    </source>
</evidence>
<keyword evidence="4 12" id="KW-1003">Cell membrane</keyword>
<dbReference type="SMART" id="SM00958">
    <property type="entry name" value="SecA_PP_bind"/>
    <property type="match status" value="1"/>
</dbReference>
<keyword evidence="10 12" id="KW-0811">Translocation</keyword>
<feature type="domain" description="Helicase ATP-binding" evidence="13">
    <location>
        <begin position="86"/>
        <end position="248"/>
    </location>
</feature>
<keyword evidence="17" id="KW-1185">Reference proteome</keyword>
<reference evidence="16 17" key="1">
    <citation type="submission" date="2024-03" db="EMBL/GenBank/DDBJ databases">
        <title>Mouse gut bacterial collection (mGBC) of GemPharmatech.</title>
        <authorList>
            <person name="He Y."/>
            <person name="Dong L."/>
            <person name="Wu D."/>
            <person name="Gao X."/>
            <person name="Lin Z."/>
        </authorList>
    </citation>
    <scope>NUCLEOTIDE SEQUENCE [LARGE SCALE GENOMIC DNA]</scope>
    <source>
        <strain evidence="16 17">61-15</strain>
    </source>
</reference>
<keyword evidence="3 12" id="KW-0813">Transport</keyword>
<dbReference type="PANTHER" id="PTHR30612:SF0">
    <property type="entry name" value="CHLOROPLAST PROTEIN-TRANSPORTING ATPASE"/>
    <property type="match status" value="1"/>
</dbReference>
<dbReference type="SUPFAM" id="SSF81767">
    <property type="entry name" value="Pre-protein crosslinking domain of SecA"/>
    <property type="match status" value="1"/>
</dbReference>
<dbReference type="SMART" id="SM00957">
    <property type="entry name" value="SecA_DEAD"/>
    <property type="match status" value="1"/>
</dbReference>
<proteinExistence type="inferred from homology"/>
<keyword evidence="11 12" id="KW-0472">Membrane</keyword>
<feature type="binding site" evidence="12">
    <location>
        <position position="84"/>
    </location>
    <ligand>
        <name>ATP</name>
        <dbReference type="ChEBI" id="CHEBI:30616"/>
    </ligand>
</feature>
<keyword evidence="5 12" id="KW-0963">Cytoplasm</keyword>
<dbReference type="NCBIfam" id="TIGR03714">
    <property type="entry name" value="secA2"/>
    <property type="match status" value="1"/>
</dbReference>
<evidence type="ECO:0000256" key="11">
    <source>
        <dbReference type="ARBA" id="ARBA00023136"/>
    </source>
</evidence>
<comment type="subunit">
    <text evidence="12">Monomer and homodimer. Part of the essential Sec protein translocation apparatus which comprises SecA, SecYEG and auxiliary proteins SecDF. Other proteins may also be involved.</text>
</comment>
<keyword evidence="9 12" id="KW-1278">Translocase</keyword>
<dbReference type="Pfam" id="PF07516">
    <property type="entry name" value="SecA_SW"/>
    <property type="match status" value="1"/>
</dbReference>
<comment type="function">
    <text evidence="12">Part of the Sec protein translocase complex. Interacts with the SecYEG preprotein conducting channel. Has a central role in coupling the hydrolysis of ATP to the transfer of proteins into and across the cell membrane, serving as an ATP-driven molecular motor driving the stepwise translocation of polypeptide chains across the membrane.</text>
</comment>
<dbReference type="Gene3D" id="3.90.1440.10">
    <property type="entry name" value="SecA, preprotein cross-linking domain"/>
    <property type="match status" value="1"/>
</dbReference>
<dbReference type="InterPro" id="IPR044722">
    <property type="entry name" value="SecA_SF2_C"/>
</dbReference>
<keyword evidence="7 12" id="KW-0067">ATP-binding</keyword>
<dbReference type="EC" id="7.4.2.8" evidence="12"/>
<organism evidence="16 17">
    <name type="scientific">Lactococcus ileimucosae</name>
    <dbReference type="NCBI Taxonomy" id="2941329"/>
    <lineage>
        <taxon>Bacteria</taxon>
        <taxon>Bacillati</taxon>
        <taxon>Bacillota</taxon>
        <taxon>Bacilli</taxon>
        <taxon>Lactobacillales</taxon>
        <taxon>Streptococcaceae</taxon>
        <taxon>Lactococcus</taxon>
    </lineage>
</organism>
<accession>A0ABV4D4W0</accession>
<dbReference type="HAMAP" id="MF_01382">
    <property type="entry name" value="SecA"/>
    <property type="match status" value="1"/>
</dbReference>
<dbReference type="CDD" id="cd17928">
    <property type="entry name" value="DEXDc_SecA"/>
    <property type="match status" value="1"/>
</dbReference>